<name>A9BFS0_PETMO</name>
<accession>A9BFS0</accession>
<dbReference type="eggNOG" id="COG1547">
    <property type="taxonomic scope" value="Bacteria"/>
</dbReference>
<dbReference type="EMBL" id="CP000879">
    <property type="protein sequence ID" value="ABX31416.1"/>
    <property type="molecule type" value="Genomic_DNA"/>
</dbReference>
<dbReference type="KEGG" id="pmo:Pmob_0691"/>
<evidence type="ECO:0000313" key="1">
    <source>
        <dbReference type="EMBL" id="ABX31416.1"/>
    </source>
</evidence>
<keyword evidence="2" id="KW-1185">Reference proteome</keyword>
<sequence length="572" mass="68211">MNIKDIVEILNFGQFSKPFLNYMGEYLKNESIKQHEDVINYIDVLKLKWAAKYEEALEKVENAITLSKKRSINYLLLAEKMDVLVKLSKEKEIKETFDELRNGFSKLPRYLRGLVIETLRNIREMYYESNESMEKVRYWSEEYENNPFDKGFILMADAREKKNEGKYEEATQLNIEAFKILKDVPHPSGIVQALNNISWWLKDVDKSIALNFSIPLGFYLGYYFDDDNCKIFNSLDTIFQVQKENNDPMIYETAFIFSKCLSKVDKERCNILKRQCGESINQLKYCVFNLDNSYYLNTKTLRNFIKQEIEKGQVPIKELNISKRTLNDFLFGKTKQIKPNTLRKIINNLEFEINTSLAIPIVKELKKKDIDKKFEENFYKFIKLKVENQLSEFFTSYLVHYYKQEVKLEKVIKEIESGSLIKERCDYYTRELINSIFEETPKIDVDSLLTNNQRLKTFTNKDITFKEHPYYSARKILVKRFMKDLNKKNLKEFIENYIGLDTKQKKTVEKFIMNYGRYYDLKDIPKEFTPKVPKEIDPFVKKYTLKRKPSAISFYVFEGEEREEFVEICNNF</sequence>
<evidence type="ECO:0000313" key="2">
    <source>
        <dbReference type="Proteomes" id="UP000000789"/>
    </source>
</evidence>
<organism evidence="1 2">
    <name type="scientific">Petrotoga mobilis (strain DSM 10674 / SJ95)</name>
    <dbReference type="NCBI Taxonomy" id="403833"/>
    <lineage>
        <taxon>Bacteria</taxon>
        <taxon>Thermotogati</taxon>
        <taxon>Thermotogota</taxon>
        <taxon>Thermotogae</taxon>
        <taxon>Petrotogales</taxon>
        <taxon>Petrotogaceae</taxon>
        <taxon>Petrotoga</taxon>
    </lineage>
</organism>
<dbReference type="HOGENOM" id="CLU_036791_0_0_0"/>
<protein>
    <submittedName>
        <fullName evidence="1">Uncharacterized protein</fullName>
    </submittedName>
</protein>
<dbReference type="AlphaFoldDB" id="A9BFS0"/>
<dbReference type="OrthoDB" id="9815113at2"/>
<dbReference type="Proteomes" id="UP000000789">
    <property type="component" value="Chromosome"/>
</dbReference>
<dbReference type="RefSeq" id="WP_012208519.1">
    <property type="nucleotide sequence ID" value="NC_010003.1"/>
</dbReference>
<proteinExistence type="predicted"/>
<gene>
    <name evidence="1" type="ordered locus">Pmob_0691</name>
</gene>
<reference evidence="1" key="1">
    <citation type="submission" date="2007-11" db="EMBL/GenBank/DDBJ databases">
        <title>Complete sequence of Petroga mobilis SJ95.</title>
        <authorList>
            <consortium name="US DOE Joint Genome Institute"/>
            <person name="Copeland A."/>
            <person name="Lucas S."/>
            <person name="Lapidus A."/>
            <person name="Barry K."/>
            <person name="Glavina del Rio T."/>
            <person name="Dalin E."/>
            <person name="Tice H."/>
            <person name="Pitluck S."/>
            <person name="Meincke L."/>
            <person name="Brettin T."/>
            <person name="Bruce D."/>
            <person name="Detter J.C."/>
            <person name="Han C."/>
            <person name="Kuske C.R."/>
            <person name="Schmutz J."/>
            <person name="Larimer F."/>
            <person name="Land M."/>
            <person name="Hauser L."/>
            <person name="Kyrpides N."/>
            <person name="Mikhailova N."/>
            <person name="Noll K."/>
            <person name="Richardson P."/>
        </authorList>
    </citation>
    <scope>NUCLEOTIDE SEQUENCE [LARGE SCALE GENOMIC DNA]</scope>
    <source>
        <strain evidence="1">SJ95</strain>
    </source>
</reference>